<dbReference type="GO" id="GO:0071949">
    <property type="term" value="F:FAD binding"/>
    <property type="evidence" value="ECO:0007669"/>
    <property type="project" value="InterPro"/>
</dbReference>
<dbReference type="PRINTS" id="PR00420">
    <property type="entry name" value="RNGMNOXGNASE"/>
</dbReference>
<dbReference type="InterPro" id="IPR050631">
    <property type="entry name" value="PheA/TfdB_FAD_monoxygenase"/>
</dbReference>
<evidence type="ECO:0000259" key="2">
    <source>
        <dbReference type="Pfam" id="PF01494"/>
    </source>
</evidence>
<dbReference type="RefSeq" id="WP_075021514.1">
    <property type="nucleotide sequence ID" value="NZ_FOVH01000005.1"/>
</dbReference>
<dbReference type="SUPFAM" id="SSF51905">
    <property type="entry name" value="FAD/NAD(P)-binding domain"/>
    <property type="match status" value="1"/>
</dbReference>
<dbReference type="NCBIfam" id="NF004829">
    <property type="entry name" value="PRK06183.1-3"/>
    <property type="match status" value="1"/>
</dbReference>
<dbReference type="PANTHER" id="PTHR43476:SF3">
    <property type="entry name" value="FAD-BINDING MONOOXYGENASE"/>
    <property type="match status" value="1"/>
</dbReference>
<dbReference type="PANTHER" id="PTHR43476">
    <property type="entry name" value="3-(3-HYDROXY-PHENYL)PROPIONATE/3-HYDROXYCINNAMIC ACID HYDROXYLASE"/>
    <property type="match status" value="1"/>
</dbReference>
<dbReference type="InterPro" id="IPR036188">
    <property type="entry name" value="FAD/NAD-bd_sf"/>
</dbReference>
<feature type="domain" description="FAD-binding" evidence="2">
    <location>
        <begin position="5"/>
        <end position="350"/>
    </location>
</feature>
<dbReference type="GO" id="GO:0008688">
    <property type="term" value="F:3-(3-hydroxyphenyl)propionate hydroxylase activity"/>
    <property type="evidence" value="ECO:0007669"/>
    <property type="project" value="TreeGrafter"/>
</dbReference>
<organism evidence="3 4">
    <name type="scientific">Actinomadura madurae</name>
    <dbReference type="NCBI Taxonomy" id="1993"/>
    <lineage>
        <taxon>Bacteria</taxon>
        <taxon>Bacillati</taxon>
        <taxon>Actinomycetota</taxon>
        <taxon>Actinomycetes</taxon>
        <taxon>Streptosporangiales</taxon>
        <taxon>Thermomonosporaceae</taxon>
        <taxon>Actinomadura</taxon>
    </lineage>
</organism>
<dbReference type="Gene3D" id="3.50.50.60">
    <property type="entry name" value="FAD/NAD(P)-binding domain"/>
    <property type="match status" value="1"/>
</dbReference>
<proteinExistence type="predicted"/>
<keyword evidence="4" id="KW-1185">Reference proteome</keyword>
<dbReference type="Pfam" id="PF01494">
    <property type="entry name" value="FAD_binding_3"/>
    <property type="match status" value="1"/>
</dbReference>
<evidence type="ECO:0000313" key="4">
    <source>
        <dbReference type="Proteomes" id="UP000183413"/>
    </source>
</evidence>
<dbReference type="eggNOG" id="COG0654">
    <property type="taxonomic scope" value="Bacteria"/>
</dbReference>
<reference evidence="3 4" key="1">
    <citation type="submission" date="2016-10" db="EMBL/GenBank/DDBJ databases">
        <authorList>
            <person name="de Groot N.N."/>
        </authorList>
    </citation>
    <scope>NUCLEOTIDE SEQUENCE [LARGE SCALE GENOMIC DNA]</scope>
    <source>
        <strain evidence="3 4">DSM 43067</strain>
    </source>
</reference>
<dbReference type="AlphaFoldDB" id="A0A1I5GKK5"/>
<protein>
    <submittedName>
        <fullName evidence="3">3-(3-hydroxy-phenyl)propionate hydroxylase</fullName>
    </submittedName>
</protein>
<gene>
    <name evidence="3" type="ORF">SAMN04489713_105256</name>
</gene>
<accession>A0A1I5GKK5</accession>
<dbReference type="InParanoid" id="A0A1I5GKK5"/>
<evidence type="ECO:0000256" key="1">
    <source>
        <dbReference type="ARBA" id="ARBA00023002"/>
    </source>
</evidence>
<dbReference type="STRING" id="1993.SAMN04489713_105256"/>
<keyword evidence="1" id="KW-0560">Oxidoreductase</keyword>
<sequence>MTAEPVLIIGAGPTGLTAAILLARHGVRSLVVERHRDVYPLPRAVHLDDEVLRILQKAGVAERFTAVSRPALGMRLLDGRHRVIAEYRRDELVGVHGWPQANLFDQPDLERLLRAALGEYPEIRLRAGVEAEHIDPGDAVRPAEVRLRDVATGVADTVKARAVLGCDGANSLVREAIGTRMRDLRFTERWLVVDGRCARRLDTWDGVDQICDPRRAATFMRIGPDRYRWEFRMRPGETAEDLTVPGSLARLLAPWTRGVSFSEIEVIRSASYTFRARVADRWRSGRLFLLGDAAHLTPPFIGQGLCAGLRDAANLSWKLAAADADPIRGDGLLETYERERKPHVTRIIRMAVSTGWAMTGGQGPAASLRRAALARVLRMSAVTPLMLRGVSPRLRPGPLVARSRWAGTLMPQPSVTVDGARRRLDDLIGPGFAIVTTRPETPVTARLAAVLHATVVRVGPDGIEIHPPDGVPGIGRESVLGGWLQRMGTSAVVVRPDRTVLTLLPPASPSTGCSTPGWLTLLASASS</sequence>
<dbReference type="Proteomes" id="UP000183413">
    <property type="component" value="Unassembled WGS sequence"/>
</dbReference>
<dbReference type="GO" id="GO:0019622">
    <property type="term" value="P:3-(3-hydroxy)phenylpropionate catabolic process"/>
    <property type="evidence" value="ECO:0007669"/>
    <property type="project" value="TreeGrafter"/>
</dbReference>
<dbReference type="Gene3D" id="3.30.9.10">
    <property type="entry name" value="D-Amino Acid Oxidase, subunit A, domain 2"/>
    <property type="match status" value="1"/>
</dbReference>
<evidence type="ECO:0000313" key="3">
    <source>
        <dbReference type="EMBL" id="SFO36507.1"/>
    </source>
</evidence>
<name>A0A1I5GKK5_9ACTN</name>
<dbReference type="EMBL" id="FOVH01000005">
    <property type="protein sequence ID" value="SFO36507.1"/>
    <property type="molecule type" value="Genomic_DNA"/>
</dbReference>
<dbReference type="InterPro" id="IPR002938">
    <property type="entry name" value="FAD-bd"/>
</dbReference>